<name>A0ABT8N5F0_9BACL</name>
<reference evidence="1 2" key="1">
    <citation type="submission" date="2023-06" db="EMBL/GenBank/DDBJ databases">
        <title>Novel species in genus Planococcus.</title>
        <authorList>
            <person name="Ning S."/>
        </authorList>
    </citation>
    <scope>NUCLEOTIDE SEQUENCE [LARGE SCALE GENOMIC DNA]</scope>
    <source>
        <strain evidence="1 2">N028</strain>
    </source>
</reference>
<evidence type="ECO:0000313" key="2">
    <source>
        <dbReference type="Proteomes" id="UP001172055"/>
    </source>
</evidence>
<accession>A0ABT8N5F0</accession>
<dbReference type="EMBL" id="JAUJWV010000003">
    <property type="protein sequence ID" value="MDN7243115.1"/>
    <property type="molecule type" value="Genomic_DNA"/>
</dbReference>
<gene>
    <name evidence="1" type="ORF">QWY14_15030</name>
</gene>
<organism evidence="1 2">
    <name type="scientific">Planococcus shixiaomingii</name>
    <dbReference type="NCBI Taxonomy" id="3058393"/>
    <lineage>
        <taxon>Bacteria</taxon>
        <taxon>Bacillati</taxon>
        <taxon>Bacillota</taxon>
        <taxon>Bacilli</taxon>
        <taxon>Bacillales</taxon>
        <taxon>Caryophanaceae</taxon>
        <taxon>Planococcus</taxon>
    </lineage>
</organism>
<comment type="caution">
    <text evidence="1">The sequence shown here is derived from an EMBL/GenBank/DDBJ whole genome shotgun (WGS) entry which is preliminary data.</text>
</comment>
<dbReference type="RefSeq" id="WP_301724664.1">
    <property type="nucleotide sequence ID" value="NZ_JAUJWV010000003.1"/>
</dbReference>
<proteinExistence type="predicted"/>
<keyword evidence="2" id="KW-1185">Reference proteome</keyword>
<evidence type="ECO:0000313" key="1">
    <source>
        <dbReference type="EMBL" id="MDN7243115.1"/>
    </source>
</evidence>
<sequence>MDNSNVLSSLTYVNTERLIEAGELKIVHTEHALHLYEDTVIDSAERFHLTNVWDVSYRSFSDDANLLYLHTHRGVVAYKVYADPGHFVTMFKKLKNANY</sequence>
<protein>
    <submittedName>
        <fullName evidence="1">Uncharacterized protein</fullName>
    </submittedName>
</protein>
<dbReference type="Proteomes" id="UP001172055">
    <property type="component" value="Unassembled WGS sequence"/>
</dbReference>